<dbReference type="SUPFAM" id="SSF56436">
    <property type="entry name" value="C-type lectin-like"/>
    <property type="match status" value="1"/>
</dbReference>
<dbReference type="InterPro" id="IPR016186">
    <property type="entry name" value="C-type_lectin-like/link_sf"/>
</dbReference>
<sequence>MKQSHILIYKKSVAKKPTSFLLALGLLLSVCATLVGIQSASGLSVTVPDNGTNIIDYSSNGAETVLTGYSVTPDNSSDTLLVTITLENSPNADRLKLTTTTNLTASYGYTTGSNTFSSFTRISFTGTATNINSALNASFKYRSGGVAPSSAPRVKLSATLNTPGLAYFGTTDHFYKVGHFMSTSGAALGANSQDDGKFCQSTTALANTYISAYSSVQSLSASSTGSSICRWSEANRLARSSTLKGRPGYLANITSAEENDFLKDNLNGALNVWMGGSDGRCNGESAYTQLANSFNYMTDTSIADRCSYTRNDVGGTTGQGNYSSTQTGGTEGAFHWYDGPEAGQTFWRFYDSAAWTHSSWTTWASAARERTAYNTGSEDANSASLTTKHNRPESRYVNWCWTSSGCHEPNNSSSSFTFGGVSNSVQGEDNIVFNWNTADGKWNDLHESEPTVPFYGYIIEYGDGTAFTGVSSSTSTLRMNQTITFSGWAGSSNNEINSLTRGISSSGLTVTHTSQSSTICVVSSDSSSGNIEVTLLNPGTCTIRASQSGDDNYLAATNVDQSFTSNFSSSSNISPTVSLVDPRVSSVSLPELAIVGATNVLACFDESDANGNILGSPDLFFDVSTKGSTQTTGTGNTVISGDRSSALRVSHTRVNVESTLNSDSGISVFVTSGTLNQVRYIRLRIVPIATSTSSGTCSDAVNGASSTIEIRPLELSNTLRKATIQLK</sequence>
<dbReference type="InterPro" id="IPR016187">
    <property type="entry name" value="CTDL_fold"/>
</dbReference>
<gene>
    <name evidence="1" type="ORF">UFOPK1951_00605</name>
</gene>
<reference evidence="1" key="1">
    <citation type="submission" date="2020-05" db="EMBL/GenBank/DDBJ databases">
        <authorList>
            <person name="Chiriac C."/>
            <person name="Salcher M."/>
            <person name="Ghai R."/>
            <person name="Kavagutti S V."/>
        </authorList>
    </citation>
    <scope>NUCLEOTIDE SEQUENCE</scope>
</reference>
<dbReference type="EMBL" id="CAEZVH010000059">
    <property type="protein sequence ID" value="CAB4626204.1"/>
    <property type="molecule type" value="Genomic_DNA"/>
</dbReference>
<organism evidence="1">
    <name type="scientific">freshwater metagenome</name>
    <dbReference type="NCBI Taxonomy" id="449393"/>
    <lineage>
        <taxon>unclassified sequences</taxon>
        <taxon>metagenomes</taxon>
        <taxon>ecological metagenomes</taxon>
    </lineage>
</organism>
<name>A0A6J6IP60_9ZZZZ</name>
<dbReference type="Gene3D" id="3.10.100.10">
    <property type="entry name" value="Mannose-Binding Protein A, subunit A"/>
    <property type="match status" value="1"/>
</dbReference>
<accession>A0A6J6IP60</accession>
<dbReference type="AlphaFoldDB" id="A0A6J6IP60"/>
<evidence type="ECO:0000313" key="1">
    <source>
        <dbReference type="EMBL" id="CAB4626204.1"/>
    </source>
</evidence>
<proteinExistence type="predicted"/>
<protein>
    <submittedName>
        <fullName evidence="1">Unannotated protein</fullName>
    </submittedName>
</protein>